<dbReference type="SUPFAM" id="SSF56112">
    <property type="entry name" value="Protein kinase-like (PK-like)"/>
    <property type="match status" value="1"/>
</dbReference>
<dbReference type="GO" id="GO:0004674">
    <property type="term" value="F:protein serine/threonine kinase activity"/>
    <property type="evidence" value="ECO:0007669"/>
    <property type="project" value="UniProtKB-KW"/>
</dbReference>
<evidence type="ECO:0000256" key="2">
    <source>
        <dbReference type="ARBA" id="ARBA00022679"/>
    </source>
</evidence>
<feature type="domain" description="Alpha-type protein kinase" evidence="5">
    <location>
        <begin position="602"/>
        <end position="705"/>
    </location>
</feature>
<dbReference type="AlphaFoldDB" id="A0A4S4KR48"/>
<protein>
    <recommendedName>
        <fullName evidence="5">Alpha-type protein kinase domain-containing protein</fullName>
    </recommendedName>
</protein>
<evidence type="ECO:0000313" key="6">
    <source>
        <dbReference type="EMBL" id="THH01092.1"/>
    </source>
</evidence>
<keyword evidence="7" id="KW-1185">Reference proteome</keyword>
<comment type="caution">
    <text evidence="6">The sequence shown here is derived from an EMBL/GenBank/DDBJ whole genome shotgun (WGS) entry which is preliminary data.</text>
</comment>
<keyword evidence="1" id="KW-0723">Serine/threonine-protein kinase</keyword>
<evidence type="ECO:0000256" key="3">
    <source>
        <dbReference type="ARBA" id="ARBA00022777"/>
    </source>
</evidence>
<dbReference type="PROSITE" id="PS51158">
    <property type="entry name" value="ALPHA_KINASE"/>
    <property type="match status" value="1"/>
</dbReference>
<proteinExistence type="predicted"/>
<evidence type="ECO:0000313" key="7">
    <source>
        <dbReference type="Proteomes" id="UP000309038"/>
    </source>
</evidence>
<dbReference type="InterPro" id="IPR004166">
    <property type="entry name" value="a-kinase_dom"/>
</dbReference>
<dbReference type="Gene3D" id="3.20.200.10">
    <property type="entry name" value="MHCK/EF2 kinase"/>
    <property type="match status" value="1"/>
</dbReference>
<keyword evidence="3" id="KW-0418">Kinase</keyword>
<sequence length="743" mass="82622">MPPPSNMPSALYMTPSQSMPSLNPYSSSHAQYAQEKANKAAVASRYKTIQGEEVITIHVAIHHETESRERSSLVGNLTDGITHVPGQITPPQVHQLIEQRFQPKLAEYTRGYTWNWTHFTIREAAPKWSNIANENPFEPLFYSRCWTNPARGAAKFSKNKVFKLVVAIPAHLWEEYVDWRIEYDNDTLKAKRDVGTREEEYDNFDELLMSTQQREDLHARHEHSEAYDLNLPISRQPIDIAQVAPHGLGLQVDAIPVGTDHTPEDEDPRSIEDMYGAAPSHTPLPSQIFDNSLNSSVPASEAQIGSKRARELSSSPTGTSPSSPTRSQSSESHQTPPNKRINLHEPLSSPDNIDVVHAIKMGGVNERLITRHQLLVVTETVEFVSIPRRSFKDIVAPFQPELRQFSLDTSPRSHAFLQIRIASTDVIGIGTFKTAHPGKLTLVSKLEEPSSACGGSVSGYSIEKDLDDIPSSFCGAEDLPVVVKRLYHQVGRVTRGRTDMDEFTKGRYTPADELQKLSIEANTIYWAIALHGLSHDFIHRKLHSLPADQQIQIPFTRFVNAGLALAHGALPSKPLPSSATTTLWAVYLVEEPIVGRDGEAEDFVKLIHNSSAVPLISEKDKQWYDLALFAACHQHIQYWKTGGIAYVSDYQGGSVLLTDPQIMAHPQLNYGTDMFGEGNVDTAFNSWHTQHLCNKFCKWLGLSSPQPPPEIPVPSADAPDLPSEPSVTPAIENSEGNHDDDEL</sequence>
<dbReference type="Pfam" id="PF02816">
    <property type="entry name" value="Alpha_kinase"/>
    <property type="match status" value="1"/>
</dbReference>
<dbReference type="Proteomes" id="UP000309038">
    <property type="component" value="Unassembled WGS sequence"/>
</dbReference>
<feature type="region of interest" description="Disordered" evidence="4">
    <location>
        <begin position="254"/>
        <end position="349"/>
    </location>
</feature>
<dbReference type="GO" id="GO:0005524">
    <property type="term" value="F:ATP binding"/>
    <property type="evidence" value="ECO:0007669"/>
    <property type="project" value="InterPro"/>
</dbReference>
<evidence type="ECO:0000256" key="4">
    <source>
        <dbReference type="SAM" id="MobiDB-lite"/>
    </source>
</evidence>
<evidence type="ECO:0000256" key="1">
    <source>
        <dbReference type="ARBA" id="ARBA00022527"/>
    </source>
</evidence>
<keyword evidence="2" id="KW-0808">Transferase</keyword>
<feature type="compositionally biased region" description="Polar residues" evidence="4">
    <location>
        <begin position="283"/>
        <end position="298"/>
    </location>
</feature>
<evidence type="ECO:0000259" key="5">
    <source>
        <dbReference type="PROSITE" id="PS51158"/>
    </source>
</evidence>
<organism evidence="6 7">
    <name type="scientific">Hermanssonia centrifuga</name>
    <dbReference type="NCBI Taxonomy" id="98765"/>
    <lineage>
        <taxon>Eukaryota</taxon>
        <taxon>Fungi</taxon>
        <taxon>Dikarya</taxon>
        <taxon>Basidiomycota</taxon>
        <taxon>Agaricomycotina</taxon>
        <taxon>Agaricomycetes</taxon>
        <taxon>Polyporales</taxon>
        <taxon>Meruliaceae</taxon>
        <taxon>Hermanssonia</taxon>
    </lineage>
</organism>
<dbReference type="InterPro" id="IPR011009">
    <property type="entry name" value="Kinase-like_dom_sf"/>
</dbReference>
<feature type="compositionally biased region" description="Low complexity" evidence="4">
    <location>
        <begin position="313"/>
        <end position="332"/>
    </location>
</feature>
<name>A0A4S4KR48_9APHY</name>
<reference evidence="6 7" key="1">
    <citation type="submission" date="2019-02" db="EMBL/GenBank/DDBJ databases">
        <title>Genome sequencing of the rare red list fungi Phlebia centrifuga.</title>
        <authorList>
            <person name="Buettner E."/>
            <person name="Kellner H."/>
        </authorList>
    </citation>
    <scope>NUCLEOTIDE SEQUENCE [LARGE SCALE GENOMIC DNA]</scope>
    <source>
        <strain evidence="6 7">DSM 108282</strain>
    </source>
</reference>
<dbReference type="EMBL" id="SGPJ01000032">
    <property type="protein sequence ID" value="THH01092.1"/>
    <property type="molecule type" value="Genomic_DNA"/>
</dbReference>
<gene>
    <name evidence="6" type="ORF">EW026_g1550</name>
</gene>
<feature type="region of interest" description="Disordered" evidence="4">
    <location>
        <begin position="708"/>
        <end position="743"/>
    </location>
</feature>
<accession>A0A4S4KR48</accession>